<evidence type="ECO:0000256" key="1">
    <source>
        <dbReference type="SAM" id="SignalP"/>
    </source>
</evidence>
<accession>A0AAD9LHM9</accession>
<organism evidence="2 3">
    <name type="scientific">Phytophthora citrophthora</name>
    <dbReference type="NCBI Taxonomy" id="4793"/>
    <lineage>
        <taxon>Eukaryota</taxon>
        <taxon>Sar</taxon>
        <taxon>Stramenopiles</taxon>
        <taxon>Oomycota</taxon>
        <taxon>Peronosporomycetes</taxon>
        <taxon>Peronosporales</taxon>
        <taxon>Peronosporaceae</taxon>
        <taxon>Phytophthora</taxon>
    </lineage>
</organism>
<keyword evidence="1" id="KW-0732">Signal</keyword>
<feature type="signal peptide" evidence="1">
    <location>
        <begin position="1"/>
        <end position="21"/>
    </location>
</feature>
<dbReference type="EMBL" id="JASMQC010000020">
    <property type="protein sequence ID" value="KAK1937043.1"/>
    <property type="molecule type" value="Genomic_DNA"/>
</dbReference>
<name>A0AAD9LHM9_9STRA</name>
<keyword evidence="3" id="KW-1185">Reference proteome</keyword>
<sequence>MANSLYVFILVVALLNAATFAQNDSIQSGCEVCASTGNCSQAYRGESGQFCGNWLDRQSD</sequence>
<protein>
    <submittedName>
        <fullName evidence="2">Uncharacterized protein</fullName>
    </submittedName>
</protein>
<dbReference type="AlphaFoldDB" id="A0AAD9LHM9"/>
<comment type="caution">
    <text evidence="2">The sequence shown here is derived from an EMBL/GenBank/DDBJ whole genome shotgun (WGS) entry which is preliminary data.</text>
</comment>
<feature type="chain" id="PRO_5041928961" evidence="1">
    <location>
        <begin position="22"/>
        <end position="60"/>
    </location>
</feature>
<proteinExistence type="predicted"/>
<reference evidence="2" key="1">
    <citation type="submission" date="2023-08" db="EMBL/GenBank/DDBJ databases">
        <title>Reference Genome Resource for the Citrus Pathogen Phytophthora citrophthora.</title>
        <authorList>
            <person name="Moller H."/>
            <person name="Coetzee B."/>
            <person name="Rose L.J."/>
            <person name="Van Niekerk J.M."/>
        </authorList>
    </citation>
    <scope>NUCLEOTIDE SEQUENCE</scope>
    <source>
        <strain evidence="2">STE-U-9442</strain>
    </source>
</reference>
<evidence type="ECO:0000313" key="3">
    <source>
        <dbReference type="Proteomes" id="UP001259832"/>
    </source>
</evidence>
<gene>
    <name evidence="2" type="ORF">P3T76_009821</name>
</gene>
<evidence type="ECO:0000313" key="2">
    <source>
        <dbReference type="EMBL" id="KAK1937043.1"/>
    </source>
</evidence>
<dbReference type="Proteomes" id="UP001259832">
    <property type="component" value="Unassembled WGS sequence"/>
</dbReference>